<evidence type="ECO:0000256" key="11">
    <source>
        <dbReference type="RuleBase" id="RU000687"/>
    </source>
</evidence>
<evidence type="ECO:0000259" key="13">
    <source>
        <dbReference type="Pfam" id="PF02932"/>
    </source>
</evidence>
<keyword evidence="7 11" id="KW-1133">Transmembrane helix</keyword>
<dbReference type="GO" id="GO:0005886">
    <property type="term" value="C:plasma membrane"/>
    <property type="evidence" value="ECO:0007669"/>
    <property type="project" value="UniProtKB-SubCell"/>
</dbReference>
<evidence type="ECO:0000256" key="3">
    <source>
        <dbReference type="ARBA" id="ARBA00022448"/>
    </source>
</evidence>
<evidence type="ECO:0000256" key="5">
    <source>
        <dbReference type="ARBA" id="ARBA00022692"/>
    </source>
</evidence>
<gene>
    <name evidence="14" type="ORF">DILT_LOCUS4012</name>
</gene>
<keyword evidence="5 11" id="KW-0812">Transmembrane</keyword>
<protein>
    <submittedName>
        <fullName evidence="14">Uncharacterized protein</fullName>
    </submittedName>
</protein>
<evidence type="ECO:0000256" key="9">
    <source>
        <dbReference type="ARBA" id="ARBA00023136"/>
    </source>
</evidence>
<dbReference type="InterPro" id="IPR038050">
    <property type="entry name" value="Neuro_actylchol_rec"/>
</dbReference>
<dbReference type="Gene3D" id="1.20.58.390">
    <property type="entry name" value="Neurotransmitter-gated ion-channel transmembrane domain"/>
    <property type="match status" value="1"/>
</dbReference>
<dbReference type="SUPFAM" id="SSF63712">
    <property type="entry name" value="Nicotinic receptor ligand binding domain-like"/>
    <property type="match status" value="1"/>
</dbReference>
<dbReference type="Pfam" id="PF02932">
    <property type="entry name" value="Neur_chan_memb"/>
    <property type="match status" value="1"/>
</dbReference>
<dbReference type="PROSITE" id="PS00236">
    <property type="entry name" value="NEUROTR_ION_CHANNEL"/>
    <property type="match status" value="1"/>
</dbReference>
<evidence type="ECO:0000313" key="15">
    <source>
        <dbReference type="Proteomes" id="UP000281553"/>
    </source>
</evidence>
<dbReference type="Gene3D" id="2.70.170.10">
    <property type="entry name" value="Neurotransmitter-gated ion-channel ligand-binding domain"/>
    <property type="match status" value="1"/>
</dbReference>
<dbReference type="InterPro" id="IPR006202">
    <property type="entry name" value="Neur_chan_lig-bd"/>
</dbReference>
<keyword evidence="3 11" id="KW-0813">Transport</keyword>
<keyword evidence="6" id="KW-0732">Signal</keyword>
<dbReference type="SUPFAM" id="SSF90112">
    <property type="entry name" value="Neurotransmitter-gated ion-channel transmembrane pore"/>
    <property type="match status" value="1"/>
</dbReference>
<dbReference type="InterPro" id="IPR006028">
    <property type="entry name" value="GABAA/Glycine_rcpt"/>
</dbReference>
<dbReference type="GO" id="GO:0005230">
    <property type="term" value="F:extracellular ligand-gated monoatomic ion channel activity"/>
    <property type="evidence" value="ECO:0007669"/>
    <property type="project" value="InterPro"/>
</dbReference>
<feature type="transmembrane region" description="Helical" evidence="11">
    <location>
        <begin position="408"/>
        <end position="430"/>
    </location>
</feature>
<feature type="domain" description="Neurotransmitter-gated ion-channel transmembrane" evidence="13">
    <location>
        <begin position="349"/>
        <end position="435"/>
    </location>
</feature>
<dbReference type="InterPro" id="IPR036719">
    <property type="entry name" value="Neuro-gated_channel_TM_sf"/>
</dbReference>
<evidence type="ECO:0000256" key="6">
    <source>
        <dbReference type="ARBA" id="ARBA00022729"/>
    </source>
</evidence>
<comment type="subcellular location">
    <subcellularLocation>
        <location evidence="2">Cell membrane</location>
    </subcellularLocation>
    <subcellularLocation>
        <location evidence="1">Membrane</location>
        <topology evidence="1">Multi-pass membrane protein</topology>
    </subcellularLocation>
</comment>
<comment type="similarity">
    <text evidence="11">Belongs to the ligand-gated ion channel (TC 1.A.9) family.</text>
</comment>
<name>A0A3P6TQ21_DIBLA</name>
<reference evidence="14 15" key="1">
    <citation type="submission" date="2018-11" db="EMBL/GenBank/DDBJ databases">
        <authorList>
            <consortium name="Pathogen Informatics"/>
        </authorList>
    </citation>
    <scope>NUCLEOTIDE SEQUENCE [LARGE SCALE GENOMIC DNA]</scope>
</reference>
<evidence type="ECO:0000256" key="4">
    <source>
        <dbReference type="ARBA" id="ARBA00022475"/>
    </source>
</evidence>
<evidence type="ECO:0000256" key="1">
    <source>
        <dbReference type="ARBA" id="ARBA00004141"/>
    </source>
</evidence>
<dbReference type="PRINTS" id="PR00253">
    <property type="entry name" value="GABAARECEPTR"/>
</dbReference>
<organism evidence="14 15">
    <name type="scientific">Dibothriocephalus latus</name>
    <name type="common">Fish tapeworm</name>
    <name type="synonym">Diphyllobothrium latum</name>
    <dbReference type="NCBI Taxonomy" id="60516"/>
    <lineage>
        <taxon>Eukaryota</taxon>
        <taxon>Metazoa</taxon>
        <taxon>Spiralia</taxon>
        <taxon>Lophotrochozoa</taxon>
        <taxon>Platyhelminthes</taxon>
        <taxon>Cestoda</taxon>
        <taxon>Eucestoda</taxon>
        <taxon>Diphyllobothriidea</taxon>
        <taxon>Diphyllobothriidae</taxon>
        <taxon>Dibothriocephalus</taxon>
    </lineage>
</organism>
<dbReference type="PRINTS" id="PR00252">
    <property type="entry name" value="NRIONCHANNEL"/>
</dbReference>
<keyword evidence="9 11" id="KW-0472">Membrane</keyword>
<evidence type="ECO:0000256" key="7">
    <source>
        <dbReference type="ARBA" id="ARBA00022989"/>
    </source>
</evidence>
<feature type="transmembrane region" description="Helical" evidence="11">
    <location>
        <begin position="377"/>
        <end position="396"/>
    </location>
</feature>
<dbReference type="InterPro" id="IPR006029">
    <property type="entry name" value="Neurotrans-gated_channel_TM"/>
</dbReference>
<proteinExistence type="inferred from homology"/>
<evidence type="ECO:0000256" key="8">
    <source>
        <dbReference type="ARBA" id="ARBA00023065"/>
    </source>
</evidence>
<dbReference type="OrthoDB" id="407674at2759"/>
<dbReference type="InterPro" id="IPR018000">
    <property type="entry name" value="Neurotransmitter_ion_chnl_CS"/>
</dbReference>
<evidence type="ECO:0000259" key="12">
    <source>
        <dbReference type="Pfam" id="PF02931"/>
    </source>
</evidence>
<accession>A0A3P6TQ21</accession>
<dbReference type="NCBIfam" id="TIGR00860">
    <property type="entry name" value="LIC"/>
    <property type="match status" value="1"/>
</dbReference>
<dbReference type="PANTHER" id="PTHR18945">
    <property type="entry name" value="NEUROTRANSMITTER GATED ION CHANNEL"/>
    <property type="match status" value="1"/>
</dbReference>
<feature type="transmembrane region" description="Helical" evidence="11">
    <location>
        <begin position="512"/>
        <end position="532"/>
    </location>
</feature>
<dbReference type="Proteomes" id="UP000281553">
    <property type="component" value="Unassembled WGS sequence"/>
</dbReference>
<evidence type="ECO:0000256" key="10">
    <source>
        <dbReference type="ARBA" id="ARBA00023303"/>
    </source>
</evidence>
<evidence type="ECO:0000256" key="2">
    <source>
        <dbReference type="ARBA" id="ARBA00004236"/>
    </source>
</evidence>
<sequence>MRSCVSIRCDILSRYFTALLLFLHLQFPLNTYSIQYSVNEPAFNHRRRGIEPEITPNYSRTGGMGAEDEGVAILSVGSKKNLHSNYNAPEVRESGRPCEYSPRDKMASHAGYMRPLAKVKSQPTKTQRELLLEELFSNYKTEERPTEMLRTQTVVKVHMKVLAIYSVDASTMDYYMDAWFRQTWVDPRLAWNTTEGFKNYTQPLTSMRLKVMMWLPDLFFRNGKDGYVHKMTLPNYLLRIYPDGGVLYSQKITMRFACQMDLHAYPMDTQTCEINMGSLAYTLSELKLVWREMIPVEGWQKLQIPQFYTPTHFAALDCNSAISTTTASYTCLTVTFSFKRQLGSYLLTIYIPNILIVMVSFLSFWISVDAAAARVSVGLLSLLALLTQASYMATSLPRASYIKALDVWFLFSVVFVMCVVVEYALAITLLRRKRAASGRIDVCRTVKVEVEQQPPAYQTGHSDVGCSDGPGRPSDNEVKSCLGINTEHTNAKKTSKGGRGLTQSKVDSYSRIVFPLFYVVFNIFYWLHYLVIVNQAEEPN</sequence>
<dbReference type="InterPro" id="IPR036734">
    <property type="entry name" value="Neur_chan_lig-bd_sf"/>
</dbReference>
<dbReference type="InterPro" id="IPR006201">
    <property type="entry name" value="Neur_channel"/>
</dbReference>
<dbReference type="AlphaFoldDB" id="A0A3P6TQ21"/>
<keyword evidence="15" id="KW-1185">Reference proteome</keyword>
<feature type="domain" description="Neurotransmitter-gated ion-channel ligand-binding" evidence="12">
    <location>
        <begin position="130"/>
        <end position="341"/>
    </location>
</feature>
<dbReference type="EMBL" id="UYRU01044672">
    <property type="protein sequence ID" value="VDK87377.1"/>
    <property type="molecule type" value="Genomic_DNA"/>
</dbReference>
<dbReference type="Pfam" id="PF02931">
    <property type="entry name" value="Neur_chan_LBD"/>
    <property type="match status" value="1"/>
</dbReference>
<keyword evidence="4" id="KW-1003">Cell membrane</keyword>
<dbReference type="GO" id="GO:0004888">
    <property type="term" value="F:transmembrane signaling receptor activity"/>
    <property type="evidence" value="ECO:0007669"/>
    <property type="project" value="InterPro"/>
</dbReference>
<evidence type="ECO:0000313" key="14">
    <source>
        <dbReference type="EMBL" id="VDK87377.1"/>
    </source>
</evidence>
<dbReference type="CDD" id="cd18987">
    <property type="entry name" value="LGIC_ECD_anion"/>
    <property type="match status" value="1"/>
</dbReference>
<keyword evidence="8 11" id="KW-0406">Ion transport</keyword>
<keyword evidence="10 11" id="KW-0407">Ion channel</keyword>
<dbReference type="CDD" id="cd19049">
    <property type="entry name" value="LGIC_TM_anion"/>
    <property type="match status" value="1"/>
</dbReference>
<feature type="transmembrane region" description="Helical" evidence="11">
    <location>
        <begin position="342"/>
        <end position="365"/>
    </location>
</feature>